<dbReference type="Proteomes" id="UP000297540">
    <property type="component" value="Unassembled WGS sequence"/>
</dbReference>
<keyword evidence="3" id="KW-1185">Reference proteome</keyword>
<protein>
    <submittedName>
        <fullName evidence="2">Uncharacterized protein</fullName>
    </submittedName>
</protein>
<dbReference type="RefSeq" id="WP_133228910.1">
    <property type="nucleotide sequence ID" value="NZ_SOZE01000006.1"/>
</dbReference>
<sequence length="138" mass="14721">MKKTLHLLVFIFIFSVKAIAQFSPDNTFGQNPATAITYTDVSGGSSTNWTITNGTIQSSTGTTATVKWTDDYNASTGTLTHTIPNGSNPPTVNTVTYKIKALKNLTPGTMSGPITVNYCSTSTVTYAIPQINYIGLCI</sequence>
<reference evidence="2 3" key="1">
    <citation type="journal article" date="2017" name="Int. J. Syst. Evol. Microbiol.">
        <title>Mucilaginibacterpsychrotolerans sp. nov., isolated from peatlands.</title>
        <authorList>
            <person name="Deng Y."/>
            <person name="Shen L."/>
            <person name="Xu B."/>
            <person name="Liu Y."/>
            <person name="Gu Z."/>
            <person name="Liu H."/>
            <person name="Zhou Y."/>
        </authorList>
    </citation>
    <scope>NUCLEOTIDE SEQUENCE [LARGE SCALE GENOMIC DNA]</scope>
    <source>
        <strain evidence="2 3">NH7-4</strain>
    </source>
</reference>
<evidence type="ECO:0000313" key="3">
    <source>
        <dbReference type="Proteomes" id="UP000297540"/>
    </source>
</evidence>
<dbReference type="EMBL" id="SOZE01000006">
    <property type="protein sequence ID" value="TFF38588.1"/>
    <property type="molecule type" value="Genomic_DNA"/>
</dbReference>
<comment type="caution">
    <text evidence="2">The sequence shown here is derived from an EMBL/GenBank/DDBJ whole genome shotgun (WGS) entry which is preliminary data.</text>
</comment>
<organism evidence="2 3">
    <name type="scientific">Mucilaginibacter psychrotolerans</name>
    <dbReference type="NCBI Taxonomy" id="1524096"/>
    <lineage>
        <taxon>Bacteria</taxon>
        <taxon>Pseudomonadati</taxon>
        <taxon>Bacteroidota</taxon>
        <taxon>Sphingobacteriia</taxon>
        <taxon>Sphingobacteriales</taxon>
        <taxon>Sphingobacteriaceae</taxon>
        <taxon>Mucilaginibacter</taxon>
    </lineage>
</organism>
<name>A0A4Y8SI32_9SPHI</name>
<feature type="signal peptide" evidence="1">
    <location>
        <begin position="1"/>
        <end position="20"/>
    </location>
</feature>
<evidence type="ECO:0000313" key="2">
    <source>
        <dbReference type="EMBL" id="TFF38588.1"/>
    </source>
</evidence>
<gene>
    <name evidence="2" type="ORF">E2R66_08980</name>
</gene>
<feature type="chain" id="PRO_5021468981" evidence="1">
    <location>
        <begin position="21"/>
        <end position="138"/>
    </location>
</feature>
<accession>A0A4Y8SI32</accession>
<proteinExistence type="predicted"/>
<evidence type="ECO:0000256" key="1">
    <source>
        <dbReference type="SAM" id="SignalP"/>
    </source>
</evidence>
<keyword evidence="1" id="KW-0732">Signal</keyword>
<dbReference type="AlphaFoldDB" id="A0A4Y8SI32"/>